<dbReference type="EMBL" id="ABIB01000001">
    <property type="protein sequence ID" value="EDP98107.1"/>
    <property type="molecule type" value="Genomic_DNA"/>
</dbReference>
<dbReference type="Proteomes" id="UP000002945">
    <property type="component" value="Unassembled WGS sequence"/>
</dbReference>
<dbReference type="RefSeq" id="WP_007095120.1">
    <property type="nucleotide sequence ID" value="NZ_CP142125.1"/>
</dbReference>
<comment type="caution">
    <text evidence="1">The sequence shown here is derived from an EMBL/GenBank/DDBJ whole genome shotgun (WGS) entry which is preliminary data.</text>
</comment>
<dbReference type="OrthoDB" id="978267at2"/>
<evidence type="ECO:0008006" key="3">
    <source>
        <dbReference type="Google" id="ProtNLM"/>
    </source>
</evidence>
<dbReference type="HOGENOM" id="CLU_1388979_0_0_10"/>
<name>A9DJI1_9FLAO</name>
<dbReference type="eggNOG" id="ENOG5030PNI">
    <property type="taxonomic scope" value="Bacteria"/>
</dbReference>
<dbReference type="AlphaFoldDB" id="A9DJI1"/>
<protein>
    <recommendedName>
        <fullName evidence="3">Outer membrane protein beta-barrel domain-containing protein</fullName>
    </recommendedName>
</protein>
<keyword evidence="2" id="KW-1185">Reference proteome</keyword>
<reference evidence="1 2" key="1">
    <citation type="journal article" date="2011" name="J. Bacteriol.">
        <title>Genome sequence of the algicidal bacterium Kordia algicida OT-1.</title>
        <authorList>
            <person name="Lee H.S."/>
            <person name="Kang S.G."/>
            <person name="Kwon K.K."/>
            <person name="Lee J.H."/>
            <person name="Kim S.J."/>
        </authorList>
    </citation>
    <scope>NUCLEOTIDE SEQUENCE [LARGE SCALE GENOMIC DNA]</scope>
    <source>
        <strain evidence="1 2">OT-1</strain>
    </source>
</reference>
<sequence length="200" mass="22843">MKHIVFIVLFAISIQTTHAQFSENHAIYGSGSLDFGNYFGADLNLNYVYQENYSFKIGYSGHIRSPKSKPDDYSTGLFRALTLGIASPYDNLETFHLMAGKIYKFNEKGTIRLNLSVGLALVNIKEPTNWQMNDNGFLDQNYTWDYYEYSTIGIIINPKIEFPFTRHYGLSISPVLQLNKDRVYIGIGIGQMIGLLRKRN</sequence>
<proteinExistence type="predicted"/>
<gene>
    <name evidence="1" type="ORF">KAOT1_12857</name>
</gene>
<evidence type="ECO:0000313" key="2">
    <source>
        <dbReference type="Proteomes" id="UP000002945"/>
    </source>
</evidence>
<evidence type="ECO:0000313" key="1">
    <source>
        <dbReference type="EMBL" id="EDP98107.1"/>
    </source>
</evidence>
<accession>A9DJI1</accession>
<organism evidence="1 2">
    <name type="scientific">Kordia algicida OT-1</name>
    <dbReference type="NCBI Taxonomy" id="391587"/>
    <lineage>
        <taxon>Bacteria</taxon>
        <taxon>Pseudomonadati</taxon>
        <taxon>Bacteroidota</taxon>
        <taxon>Flavobacteriia</taxon>
        <taxon>Flavobacteriales</taxon>
        <taxon>Flavobacteriaceae</taxon>
        <taxon>Kordia</taxon>
    </lineage>
</organism>